<dbReference type="RefSeq" id="WP_240095910.1">
    <property type="nucleotide sequence ID" value="NZ_JAJSON010000008.1"/>
</dbReference>
<keyword evidence="1" id="KW-1133">Transmembrane helix</keyword>
<dbReference type="InterPro" id="IPR038704">
    <property type="entry name" value="YEAST_sf"/>
</dbReference>
<name>A0A9X1UUU6_9FLAO</name>
<keyword evidence="1" id="KW-0812">Transmembrane</keyword>
<protein>
    <recommendedName>
        <fullName evidence="2">YEATS domain-containing protein</fullName>
    </recommendedName>
</protein>
<dbReference type="InterPro" id="IPR046888">
    <property type="entry name" value="pYEATS"/>
</dbReference>
<evidence type="ECO:0000313" key="3">
    <source>
        <dbReference type="EMBL" id="MCG9970521.1"/>
    </source>
</evidence>
<dbReference type="Gene3D" id="2.60.40.1970">
    <property type="entry name" value="YEATS domain"/>
    <property type="match status" value="1"/>
</dbReference>
<feature type="domain" description="YEATS" evidence="2">
    <location>
        <begin position="88"/>
        <end position="209"/>
    </location>
</feature>
<evidence type="ECO:0000256" key="1">
    <source>
        <dbReference type="SAM" id="Phobius"/>
    </source>
</evidence>
<organism evidence="3 4">
    <name type="scientific">Christiangramia crocea</name>
    <dbReference type="NCBI Taxonomy" id="2904124"/>
    <lineage>
        <taxon>Bacteria</taxon>
        <taxon>Pseudomonadati</taxon>
        <taxon>Bacteroidota</taxon>
        <taxon>Flavobacteriia</taxon>
        <taxon>Flavobacteriales</taxon>
        <taxon>Flavobacteriaceae</taxon>
        <taxon>Christiangramia</taxon>
    </lineage>
</organism>
<dbReference type="Pfam" id="PF20305">
    <property type="entry name" value="pYEATS"/>
    <property type="match status" value="1"/>
</dbReference>
<evidence type="ECO:0000259" key="2">
    <source>
        <dbReference type="PROSITE" id="PS51037"/>
    </source>
</evidence>
<reference evidence="3" key="1">
    <citation type="submission" date="2021-12" db="EMBL/GenBank/DDBJ databases">
        <title>Description of Gramella crocea sp. nov., a new bacterium isolated from activated sludge.</title>
        <authorList>
            <person name="Zhang X."/>
        </authorList>
    </citation>
    <scope>NUCLEOTIDE SEQUENCE</scope>
    <source>
        <strain evidence="3">YB25</strain>
    </source>
</reference>
<accession>A0A9X1UUU6</accession>
<comment type="caution">
    <text evidence="3">The sequence shown here is derived from an EMBL/GenBank/DDBJ whole genome shotgun (WGS) entry which is preliminary data.</text>
</comment>
<feature type="transmembrane region" description="Helical" evidence="1">
    <location>
        <begin position="7"/>
        <end position="26"/>
    </location>
</feature>
<dbReference type="InterPro" id="IPR055129">
    <property type="entry name" value="YEATS_dom"/>
</dbReference>
<feature type="transmembrane region" description="Helical" evidence="1">
    <location>
        <begin position="38"/>
        <end position="56"/>
    </location>
</feature>
<keyword evidence="1" id="KW-0472">Membrane</keyword>
<dbReference type="AlphaFoldDB" id="A0A9X1UUU6"/>
<dbReference type="EMBL" id="JAJSON010000008">
    <property type="protein sequence ID" value="MCG9970521.1"/>
    <property type="molecule type" value="Genomic_DNA"/>
</dbReference>
<sequence length="209" mass="24849">MKRNNISLWYFIASGLLLILLFIIQLKYPEILELETKWLIIALVPLLVGIILKGLVRKVKGFGIELEISPSSKPIGDNEKEEKLEDVYRDLKKLPADYYYINHTSFLRQQKQDEFKKRTKLNRPHYDIRVIIDSYYNCALSRIKYVKYYLHKNYPEPIQLRSNSKNKFCLKEIAWGEYVIVAKVYMKDISKPIILERYITLWDSGPRLD</sequence>
<keyword evidence="4" id="KW-1185">Reference proteome</keyword>
<evidence type="ECO:0000313" key="4">
    <source>
        <dbReference type="Proteomes" id="UP001139344"/>
    </source>
</evidence>
<gene>
    <name evidence="3" type="ORF">LU635_02640</name>
</gene>
<proteinExistence type="predicted"/>
<dbReference type="PROSITE" id="PS51037">
    <property type="entry name" value="YEATS"/>
    <property type="match status" value="1"/>
</dbReference>
<dbReference type="Proteomes" id="UP001139344">
    <property type="component" value="Unassembled WGS sequence"/>
</dbReference>